<gene>
    <name evidence="2" type="ORF">NCTC12227_02131</name>
</gene>
<keyword evidence="1" id="KW-0472">Membrane</keyword>
<keyword evidence="1" id="KW-0812">Transmembrane</keyword>
<keyword evidence="3" id="KW-1185">Reference proteome</keyword>
<dbReference type="EMBL" id="LR134516">
    <property type="protein sequence ID" value="VEJ22342.1"/>
    <property type="molecule type" value="Genomic_DNA"/>
</dbReference>
<sequence>MDKKSFFRLIVIVFLIINLFVLDISRIFTDEFINVINKITNDPVSFAFGTLLVASNINELCWLIFYLFVLAVVVYLIGFHDRRYNKDIGKIIFHWFLLCFLLLFYFRILSKILEIAFNCDSFNKCDGMLEFLKQAGLAYLYGFLITLIYEFTLFFLYFETSKYLEDLDKILCKITVLIFIFIIIPIAFTYLNYSHANFPFIGTHCLLGSLLMNEVINFYRTIKKDPPCPNVPT</sequence>
<feature type="transmembrane region" description="Helical" evidence="1">
    <location>
        <begin position="91"/>
        <end position="108"/>
    </location>
</feature>
<feature type="transmembrane region" description="Helical" evidence="1">
    <location>
        <begin position="60"/>
        <end position="79"/>
    </location>
</feature>
<evidence type="ECO:0000313" key="3">
    <source>
        <dbReference type="Proteomes" id="UP000268229"/>
    </source>
</evidence>
<dbReference type="Proteomes" id="UP000268229">
    <property type="component" value="Chromosome"/>
</dbReference>
<accession>A0A3S5A5X2</accession>
<keyword evidence="1" id="KW-1133">Transmembrane helix</keyword>
<dbReference type="KEGG" id="nani:NCTC12227_02131"/>
<protein>
    <submittedName>
        <fullName evidence="2">Uncharacterized protein</fullName>
    </submittedName>
</protein>
<evidence type="ECO:0000313" key="2">
    <source>
        <dbReference type="EMBL" id="VEJ22342.1"/>
    </source>
</evidence>
<feature type="transmembrane region" description="Helical" evidence="1">
    <location>
        <begin position="7"/>
        <end position="28"/>
    </location>
</feature>
<feature type="transmembrane region" description="Helical" evidence="1">
    <location>
        <begin position="170"/>
        <end position="191"/>
    </location>
</feature>
<organism evidence="2 3">
    <name type="scientific">Neisseria animaloris</name>
    <dbReference type="NCBI Taxonomy" id="326522"/>
    <lineage>
        <taxon>Bacteria</taxon>
        <taxon>Pseudomonadati</taxon>
        <taxon>Pseudomonadota</taxon>
        <taxon>Betaproteobacteria</taxon>
        <taxon>Neisseriales</taxon>
        <taxon>Neisseriaceae</taxon>
        <taxon>Neisseria</taxon>
    </lineage>
</organism>
<proteinExistence type="predicted"/>
<reference evidence="2 3" key="1">
    <citation type="submission" date="2018-12" db="EMBL/GenBank/DDBJ databases">
        <authorList>
            <consortium name="Pathogen Informatics"/>
        </authorList>
    </citation>
    <scope>NUCLEOTIDE SEQUENCE [LARGE SCALE GENOMIC DNA]</scope>
    <source>
        <strain evidence="2 3">NCTC12227</strain>
    </source>
</reference>
<evidence type="ECO:0000256" key="1">
    <source>
        <dbReference type="SAM" id="Phobius"/>
    </source>
</evidence>
<name>A0A3S5A5X2_9NEIS</name>
<feature type="transmembrane region" description="Helical" evidence="1">
    <location>
        <begin position="138"/>
        <end position="158"/>
    </location>
</feature>
<dbReference type="AlphaFoldDB" id="A0A3S5A5X2"/>
<dbReference type="RefSeq" id="WP_126305173.1">
    <property type="nucleotide sequence ID" value="NZ_LR134516.1"/>
</dbReference>